<dbReference type="InterPro" id="IPR002826">
    <property type="entry name" value="MptE-like"/>
</dbReference>
<dbReference type="GO" id="GO:0046654">
    <property type="term" value="P:tetrahydrofolate biosynthetic process"/>
    <property type="evidence" value="ECO:0007669"/>
    <property type="project" value="UniProtKB-UniRule"/>
</dbReference>
<keyword evidence="1" id="KW-0418">Kinase</keyword>
<dbReference type="PANTHER" id="PTHR39648">
    <property type="entry name" value="6-HYDROXYMETHYL-7,8-DIHYDROPTERIN PYROPHOSPHOKINASE"/>
    <property type="match status" value="1"/>
</dbReference>
<comment type="catalytic activity">
    <reaction evidence="1">
        <text>6-hydroxymethyl-7,8-dihydropterin + ATP = (7,8-dihydropterin-6-yl)methyl diphosphate + AMP + H(+)</text>
        <dbReference type="Rhea" id="RHEA:11412"/>
        <dbReference type="ChEBI" id="CHEBI:15378"/>
        <dbReference type="ChEBI" id="CHEBI:30616"/>
        <dbReference type="ChEBI" id="CHEBI:44841"/>
        <dbReference type="ChEBI" id="CHEBI:72950"/>
        <dbReference type="ChEBI" id="CHEBI:456215"/>
        <dbReference type="EC" id="2.7.6.3"/>
    </reaction>
</comment>
<proteinExistence type="inferred from homology"/>
<dbReference type="RefSeq" id="WP_379818893.1">
    <property type="nucleotide sequence ID" value="NZ_JBHUDH010000183.1"/>
</dbReference>
<name>A0ABD6B9U4_9EURY</name>
<keyword evidence="1" id="KW-0067">ATP-binding</keyword>
<comment type="function">
    <text evidence="1">Catalyzes the transfer of diphosphate from ATP to 6-hydroxymethyl-7,8-dihydropterin (6-HMD), leading to 6-hydroxymethyl-7,8-dihydropterin diphosphate (6-HMDP).</text>
</comment>
<organism evidence="3 4">
    <name type="scientific">Halolamina salina</name>
    <dbReference type="NCBI Taxonomy" id="1220023"/>
    <lineage>
        <taxon>Archaea</taxon>
        <taxon>Methanobacteriati</taxon>
        <taxon>Methanobacteriota</taxon>
        <taxon>Stenosarchaea group</taxon>
        <taxon>Halobacteria</taxon>
        <taxon>Halobacteriales</taxon>
        <taxon>Haloferacaceae</taxon>
    </lineage>
</organism>
<dbReference type="GO" id="GO:0016301">
    <property type="term" value="F:kinase activity"/>
    <property type="evidence" value="ECO:0007669"/>
    <property type="project" value="UniProtKB-KW"/>
</dbReference>
<keyword evidence="1" id="KW-0460">Magnesium</keyword>
<dbReference type="GO" id="GO:0005524">
    <property type="term" value="F:ATP binding"/>
    <property type="evidence" value="ECO:0007669"/>
    <property type="project" value="UniProtKB-UniRule"/>
</dbReference>
<dbReference type="PANTHER" id="PTHR39648:SF1">
    <property type="entry name" value="6-HYDROXYMETHYL-7,8-DIHYDROPTERIN PYROPHOSPHOKINASE"/>
    <property type="match status" value="1"/>
</dbReference>
<reference evidence="3 4" key="1">
    <citation type="journal article" date="2019" name="Int. J. Syst. Evol. Microbiol.">
        <title>The Global Catalogue of Microorganisms (GCM) 10K type strain sequencing project: providing services to taxonomists for standard genome sequencing and annotation.</title>
        <authorList>
            <consortium name="The Broad Institute Genomics Platform"/>
            <consortium name="The Broad Institute Genome Sequencing Center for Infectious Disease"/>
            <person name="Wu L."/>
            <person name="Ma J."/>
        </authorList>
    </citation>
    <scope>NUCLEOTIDE SEQUENCE [LARGE SCALE GENOMIC DNA]</scope>
    <source>
        <strain evidence="3 4">CGMCC 1.12285</strain>
    </source>
</reference>
<accession>A0ABD6B9U4</accession>
<evidence type="ECO:0000313" key="3">
    <source>
        <dbReference type="EMBL" id="MFD1527341.1"/>
    </source>
</evidence>
<comment type="pathway">
    <text evidence="1">Cofactor biosynthesis; tetrahydrofolate biosynthesis; 2-amino-4-hydroxy-6-hydroxymethyl-7,8-dihydropteridine diphosphate from 7,8-dihydroneopterin triphosphate: step 4/4.</text>
</comment>
<feature type="domain" description="6-hydroxymethylpterin diphosphokinase MptE-like" evidence="2">
    <location>
        <begin position="43"/>
        <end position="182"/>
    </location>
</feature>
<keyword evidence="1" id="KW-0289">Folate biosynthesis</keyword>
<dbReference type="HAMAP" id="MF_02131">
    <property type="entry name" value="HMPDK_arch"/>
    <property type="match status" value="1"/>
</dbReference>
<comment type="cofactor">
    <cofactor evidence="1">
        <name>Mg(2+)</name>
        <dbReference type="ChEBI" id="CHEBI:18420"/>
    </cofactor>
</comment>
<keyword evidence="1" id="KW-0808">Transferase</keyword>
<dbReference type="InterPro" id="IPR027510">
    <property type="entry name" value="HMPDK_MptE"/>
</dbReference>
<dbReference type="GO" id="GO:0003848">
    <property type="term" value="F:2-amino-4-hydroxy-6-hydroxymethyldihydropteridine diphosphokinase activity"/>
    <property type="evidence" value="ECO:0007669"/>
    <property type="project" value="UniProtKB-UniRule"/>
</dbReference>
<dbReference type="GO" id="GO:0000287">
    <property type="term" value="F:magnesium ion binding"/>
    <property type="evidence" value="ECO:0007669"/>
    <property type="project" value="UniProtKB-UniRule"/>
</dbReference>
<dbReference type="Proteomes" id="UP001597111">
    <property type="component" value="Unassembled WGS sequence"/>
</dbReference>
<protein>
    <recommendedName>
        <fullName evidence="1">6-hydroxymethyl-7,8-dihydropterin pyrophosphokinase</fullName>
        <shortName evidence="1">HPPK</shortName>
        <ecNumber evidence="1">2.7.6.3</ecNumber>
    </recommendedName>
    <alternativeName>
        <fullName evidence="1">2-amino-4-hydroxy-6-hydroxymethyldihydropteridine pyrophosphokinase</fullName>
    </alternativeName>
    <alternativeName>
        <fullName evidence="1">6-hydroxymethyl-7,8-dihydropterin diphosphokinase</fullName>
        <shortName evidence="1">6-HMPDK</shortName>
    </alternativeName>
    <alternativeName>
        <fullName evidence="1">7,8-dihydro-6-hydroxymethylpterin diphosphokinase</fullName>
    </alternativeName>
    <alternativeName>
        <fullName evidence="1">7,8-dihydro-6-hydroxymethylpterin pyrophosphokinase</fullName>
        <shortName evidence="1">PPPK</shortName>
    </alternativeName>
</protein>
<comment type="similarity">
    <text evidence="1">Belongs to the archaeal 6-HMPDK family.</text>
</comment>
<keyword evidence="1" id="KW-0547">Nucleotide-binding</keyword>
<dbReference type="EMBL" id="JBHUDH010000183">
    <property type="protein sequence ID" value="MFD1527341.1"/>
    <property type="molecule type" value="Genomic_DNA"/>
</dbReference>
<dbReference type="AlphaFoldDB" id="A0ABD6B9U4"/>
<dbReference type="EC" id="2.7.6.3" evidence="1"/>
<sequence length="230" mass="24978">MEFHVWEPVYERILADFGFGRAADERARDRLAALTEPFDLDALPAFEGRTVAVAGAAPTLAGEAETAAAADRVIAASSAAATLRDAGIEVDVAVTDLDGVPEHLAAASREGVPVAVHAHGDNVDALEEWVPAFADERLLPTTQAAPTAHVRNFGGFTDGDRAAFLADALGAGELRFVGWQFDDPDVGELKARKLHWAERLLYWLETRRGERFVVLDGRREELRLPVEGRR</sequence>
<keyword evidence="4" id="KW-1185">Reference proteome</keyword>
<comment type="caution">
    <text evidence="3">The sequence shown here is derived from an EMBL/GenBank/DDBJ whole genome shotgun (WGS) entry which is preliminary data.</text>
</comment>
<evidence type="ECO:0000313" key="4">
    <source>
        <dbReference type="Proteomes" id="UP001597111"/>
    </source>
</evidence>
<dbReference type="Pfam" id="PF01973">
    <property type="entry name" value="MptE-like"/>
    <property type="match status" value="1"/>
</dbReference>
<dbReference type="GO" id="GO:0046656">
    <property type="term" value="P:folic acid biosynthetic process"/>
    <property type="evidence" value="ECO:0007669"/>
    <property type="project" value="UniProtKB-KW"/>
</dbReference>
<gene>
    <name evidence="1" type="primary">mptE</name>
    <name evidence="3" type="ORF">ACFR9S_13730</name>
</gene>
<evidence type="ECO:0000259" key="2">
    <source>
        <dbReference type="Pfam" id="PF01973"/>
    </source>
</evidence>
<evidence type="ECO:0000256" key="1">
    <source>
        <dbReference type="HAMAP-Rule" id="MF_02131"/>
    </source>
</evidence>